<evidence type="ECO:0000313" key="2">
    <source>
        <dbReference type="Proteomes" id="UP000704712"/>
    </source>
</evidence>
<organism evidence="1 2">
    <name type="scientific">Phytophthora infestans</name>
    <name type="common">Potato late blight agent</name>
    <name type="synonym">Botrytis infestans</name>
    <dbReference type="NCBI Taxonomy" id="4787"/>
    <lineage>
        <taxon>Eukaryota</taxon>
        <taxon>Sar</taxon>
        <taxon>Stramenopiles</taxon>
        <taxon>Oomycota</taxon>
        <taxon>Peronosporomycetes</taxon>
        <taxon>Peronosporales</taxon>
        <taxon>Peronosporaceae</taxon>
        <taxon>Phytophthora</taxon>
    </lineage>
</organism>
<proteinExistence type="predicted"/>
<dbReference type="AlphaFoldDB" id="A0A8S9U320"/>
<evidence type="ECO:0000313" key="1">
    <source>
        <dbReference type="EMBL" id="KAF4132608.1"/>
    </source>
</evidence>
<dbReference type="Proteomes" id="UP000704712">
    <property type="component" value="Unassembled WGS sequence"/>
</dbReference>
<dbReference type="EMBL" id="JAACNO010002520">
    <property type="protein sequence ID" value="KAF4132608.1"/>
    <property type="molecule type" value="Genomic_DNA"/>
</dbReference>
<comment type="caution">
    <text evidence="1">The sequence shown here is derived from an EMBL/GenBank/DDBJ whole genome shotgun (WGS) entry which is preliminary data.</text>
</comment>
<protein>
    <submittedName>
        <fullName evidence="1">Uncharacterized protein</fullName>
    </submittedName>
</protein>
<accession>A0A8S9U320</accession>
<gene>
    <name evidence="1" type="ORF">GN958_ATG18185</name>
</gene>
<name>A0A8S9U320_PHYIN</name>
<reference evidence="1" key="1">
    <citation type="submission" date="2020-03" db="EMBL/GenBank/DDBJ databases">
        <title>Hybrid Assembly of Korean Phytophthora infestans isolates.</title>
        <authorList>
            <person name="Prokchorchik M."/>
            <person name="Lee Y."/>
            <person name="Seo J."/>
            <person name="Cho J.-H."/>
            <person name="Park Y.-E."/>
            <person name="Jang D.-C."/>
            <person name="Im J.-S."/>
            <person name="Choi J.-G."/>
            <person name="Park H.-J."/>
            <person name="Lee G.-B."/>
            <person name="Lee Y.-G."/>
            <person name="Hong S.-Y."/>
            <person name="Cho K."/>
            <person name="Sohn K.H."/>
        </authorList>
    </citation>
    <scope>NUCLEOTIDE SEQUENCE</scope>
    <source>
        <strain evidence="1">KR_2_A2</strain>
    </source>
</reference>
<sequence length="173" mass="18735">MRPRIYGLKYLVLGLRDPRVCLNIVGVPRLVTSQALRRLPSAIGLCVCGDHHASVSLQNDLHVRLSRNLISAGIELTRTAREQASLSARTRRSRFPGVSQPAISKPTCVDIGASAGGLQAVVLDAFSIYTLAAERECLFLIRQWLGVTSAVTASPPSEQSSPMYFISAYVAEV</sequence>